<evidence type="ECO:0000313" key="1">
    <source>
        <dbReference type="EMBL" id="NKE47040.1"/>
    </source>
</evidence>
<dbReference type="EMBL" id="JAAVTX010000006">
    <property type="protein sequence ID" value="NKE47040.1"/>
    <property type="molecule type" value="Genomic_DNA"/>
</dbReference>
<dbReference type="InterPro" id="IPR036573">
    <property type="entry name" value="CBM_sf_5/12"/>
</dbReference>
<dbReference type="Gene3D" id="2.10.10.20">
    <property type="entry name" value="Carbohydrate-binding module superfamily 5/12"/>
    <property type="match status" value="1"/>
</dbReference>
<dbReference type="CDD" id="cd12215">
    <property type="entry name" value="ChiC_BD"/>
    <property type="match status" value="1"/>
</dbReference>
<sequence>MLDVDRLATEMVNGCQILLEKQMGPLREQMAAAEARMTRLEEDQLRFSGTWQASAKYRRGDLVTHQGGLWFCCAASEGTRPGEASGGWQLAVKRGAAE</sequence>
<dbReference type="RefSeq" id="WP_168051995.1">
    <property type="nucleotide sequence ID" value="NZ_JAATJR010000006.1"/>
</dbReference>
<evidence type="ECO:0008006" key="3">
    <source>
        <dbReference type="Google" id="ProtNLM"/>
    </source>
</evidence>
<dbReference type="Proteomes" id="UP000765160">
    <property type="component" value="Unassembled WGS sequence"/>
</dbReference>
<proteinExistence type="predicted"/>
<comment type="caution">
    <text evidence="1">The sequence shown here is derived from an EMBL/GenBank/DDBJ whole genome shotgun (WGS) entry which is preliminary data.</text>
</comment>
<evidence type="ECO:0000313" key="2">
    <source>
        <dbReference type="Proteomes" id="UP000765160"/>
    </source>
</evidence>
<accession>A0ABX1F3W6</accession>
<dbReference type="SUPFAM" id="SSF51055">
    <property type="entry name" value="Carbohydrate binding domain"/>
    <property type="match status" value="1"/>
</dbReference>
<protein>
    <recommendedName>
        <fullName evidence="3">Carbohydrate binding domain-containing protein</fullName>
    </recommendedName>
</protein>
<organism evidence="1 2">
    <name type="scientific">Falsiroseomonas frigidaquae</name>
    <dbReference type="NCBI Taxonomy" id="487318"/>
    <lineage>
        <taxon>Bacteria</taxon>
        <taxon>Pseudomonadati</taxon>
        <taxon>Pseudomonadota</taxon>
        <taxon>Alphaproteobacteria</taxon>
        <taxon>Acetobacterales</taxon>
        <taxon>Roseomonadaceae</taxon>
        <taxon>Falsiroseomonas</taxon>
    </lineage>
</organism>
<name>A0ABX1F3W6_9PROT</name>
<gene>
    <name evidence="1" type="ORF">HB662_19830</name>
</gene>
<keyword evidence="2" id="KW-1185">Reference proteome</keyword>
<reference evidence="1 2" key="1">
    <citation type="submission" date="2020-03" db="EMBL/GenBank/DDBJ databases">
        <title>Roseomonas selenitidurans sp. nov. isolated from soil.</title>
        <authorList>
            <person name="Liu H."/>
        </authorList>
    </citation>
    <scope>NUCLEOTIDE SEQUENCE [LARGE SCALE GENOMIC DNA]</scope>
    <source>
        <strain evidence="1 2">JCM 15073</strain>
    </source>
</reference>